<evidence type="ECO:0000313" key="11">
    <source>
        <dbReference type="EMBL" id="MBC8430805.1"/>
    </source>
</evidence>
<keyword evidence="6 9" id="KW-1133">Transmembrane helix</keyword>
<keyword evidence="5 9" id="KW-0812">Transmembrane</keyword>
<sequence length="211" mass="24236">MSNIADVSAAEPVPEKLEIADELIAERRSGEPGDLPDDMAPWMASTITWIDLFSLWTGRIVCWLTIPLFAAMVYEIMVRYLFTAPTMWAYDMSRMLYGALFMLGAGYGLSRGVHIRADFIYRNWPEKTQGMVDGTLYILFYFPGLLVFAWMSTEFAWESWMRFERGMDTAWMPYVFPIKTVLPIGVLFLLIQGISELLKCFYAATKGRWPA</sequence>
<dbReference type="Proteomes" id="UP000605201">
    <property type="component" value="Unassembled WGS sequence"/>
</dbReference>
<keyword evidence="2" id="KW-0813">Transport</keyword>
<evidence type="ECO:0000256" key="2">
    <source>
        <dbReference type="ARBA" id="ARBA00022448"/>
    </source>
</evidence>
<evidence type="ECO:0000256" key="6">
    <source>
        <dbReference type="ARBA" id="ARBA00022989"/>
    </source>
</evidence>
<dbReference type="Pfam" id="PF04290">
    <property type="entry name" value="DctQ"/>
    <property type="match status" value="1"/>
</dbReference>
<comment type="caution">
    <text evidence="11">The sequence shown here is derived from an EMBL/GenBank/DDBJ whole genome shotgun (WGS) entry which is preliminary data.</text>
</comment>
<evidence type="ECO:0000313" key="12">
    <source>
        <dbReference type="Proteomes" id="UP000605201"/>
    </source>
</evidence>
<feature type="transmembrane region" description="Helical" evidence="9">
    <location>
        <begin position="60"/>
        <end position="82"/>
    </location>
</feature>
<evidence type="ECO:0000256" key="1">
    <source>
        <dbReference type="ARBA" id="ARBA00004429"/>
    </source>
</evidence>
<keyword evidence="4" id="KW-0997">Cell inner membrane</keyword>
<feature type="transmembrane region" description="Helical" evidence="9">
    <location>
        <begin position="171"/>
        <end position="191"/>
    </location>
</feature>
<feature type="domain" description="Tripartite ATP-independent periplasmic transporters DctQ component" evidence="10">
    <location>
        <begin position="69"/>
        <end position="200"/>
    </location>
</feature>
<keyword evidence="7 9" id="KW-0472">Membrane</keyword>
<evidence type="ECO:0000259" key="10">
    <source>
        <dbReference type="Pfam" id="PF04290"/>
    </source>
</evidence>
<comment type="similarity">
    <text evidence="8">Belongs to the TRAP transporter small permease family.</text>
</comment>
<accession>A0A8J6TPT9</accession>
<gene>
    <name evidence="11" type="ORF">H8D96_02690</name>
</gene>
<dbReference type="InterPro" id="IPR007387">
    <property type="entry name" value="TRAP_DctQ"/>
</dbReference>
<dbReference type="PANTHER" id="PTHR35011">
    <property type="entry name" value="2,3-DIKETO-L-GULONATE TRAP TRANSPORTER SMALL PERMEASE PROTEIN YIAM"/>
    <property type="match status" value="1"/>
</dbReference>
<evidence type="ECO:0000256" key="5">
    <source>
        <dbReference type="ARBA" id="ARBA00022692"/>
    </source>
</evidence>
<keyword evidence="3" id="KW-1003">Cell membrane</keyword>
<organism evidence="11 12">
    <name type="scientific">Candidatus Desulfatibia vada</name>
    <dbReference type="NCBI Taxonomy" id="2841696"/>
    <lineage>
        <taxon>Bacteria</taxon>
        <taxon>Pseudomonadati</taxon>
        <taxon>Thermodesulfobacteriota</taxon>
        <taxon>Desulfobacteria</taxon>
        <taxon>Desulfobacterales</taxon>
        <taxon>Desulfobacterales incertae sedis</taxon>
        <taxon>Candidatus Desulfatibia</taxon>
    </lineage>
</organism>
<evidence type="ECO:0000256" key="4">
    <source>
        <dbReference type="ARBA" id="ARBA00022519"/>
    </source>
</evidence>
<name>A0A8J6TPT9_9BACT</name>
<evidence type="ECO:0000256" key="8">
    <source>
        <dbReference type="ARBA" id="ARBA00038436"/>
    </source>
</evidence>
<comment type="subcellular location">
    <subcellularLocation>
        <location evidence="1">Cell inner membrane</location>
        <topology evidence="1">Multi-pass membrane protein</topology>
    </subcellularLocation>
</comment>
<evidence type="ECO:0000256" key="3">
    <source>
        <dbReference type="ARBA" id="ARBA00022475"/>
    </source>
</evidence>
<protein>
    <submittedName>
        <fullName evidence="11">TRAP transporter small permease subunit</fullName>
    </submittedName>
</protein>
<dbReference type="GO" id="GO:0005886">
    <property type="term" value="C:plasma membrane"/>
    <property type="evidence" value="ECO:0007669"/>
    <property type="project" value="UniProtKB-SubCell"/>
</dbReference>
<evidence type="ECO:0000256" key="9">
    <source>
        <dbReference type="SAM" id="Phobius"/>
    </source>
</evidence>
<dbReference type="AlphaFoldDB" id="A0A8J6TPT9"/>
<reference evidence="11 12" key="1">
    <citation type="submission" date="2020-08" db="EMBL/GenBank/DDBJ databases">
        <title>Bridging the membrane lipid divide: bacteria of the FCB group superphylum have the potential to synthesize archaeal ether lipids.</title>
        <authorList>
            <person name="Villanueva L."/>
            <person name="Von Meijenfeldt F.A.B."/>
            <person name="Westbye A.B."/>
            <person name="Yadav S."/>
            <person name="Hopmans E.C."/>
            <person name="Dutilh B.E."/>
            <person name="Sinninghe Damste J.S."/>
        </authorList>
    </citation>
    <scope>NUCLEOTIDE SEQUENCE [LARGE SCALE GENOMIC DNA]</scope>
    <source>
        <strain evidence="11">NIOZ-UU17</strain>
    </source>
</reference>
<dbReference type="EMBL" id="JACNIG010000085">
    <property type="protein sequence ID" value="MBC8430805.1"/>
    <property type="molecule type" value="Genomic_DNA"/>
</dbReference>
<feature type="transmembrane region" description="Helical" evidence="9">
    <location>
        <begin position="94"/>
        <end position="113"/>
    </location>
</feature>
<feature type="transmembrane region" description="Helical" evidence="9">
    <location>
        <begin position="134"/>
        <end position="151"/>
    </location>
</feature>
<dbReference type="PANTHER" id="PTHR35011:SF4">
    <property type="entry name" value="SLL1102 PROTEIN"/>
    <property type="match status" value="1"/>
</dbReference>
<evidence type="ECO:0000256" key="7">
    <source>
        <dbReference type="ARBA" id="ARBA00023136"/>
    </source>
</evidence>
<proteinExistence type="inferred from homology"/>
<dbReference type="InterPro" id="IPR055348">
    <property type="entry name" value="DctQ"/>
</dbReference>